<evidence type="ECO:0000256" key="4">
    <source>
        <dbReference type="ARBA" id="ARBA00023136"/>
    </source>
</evidence>
<evidence type="ECO:0000256" key="1">
    <source>
        <dbReference type="ARBA" id="ARBA00004141"/>
    </source>
</evidence>
<comment type="subcellular location">
    <subcellularLocation>
        <location evidence="1">Membrane</location>
        <topology evidence="1">Multi-pass membrane protein</topology>
    </subcellularLocation>
</comment>
<dbReference type="Pfam" id="PF13682">
    <property type="entry name" value="CZB"/>
    <property type="match status" value="1"/>
</dbReference>
<keyword evidence="5 6" id="KW-0807">Transducer</keyword>
<dbReference type="NCBIfam" id="TIGR00229">
    <property type="entry name" value="sensory_box"/>
    <property type="match status" value="1"/>
</dbReference>
<evidence type="ECO:0000256" key="2">
    <source>
        <dbReference type="ARBA" id="ARBA00022692"/>
    </source>
</evidence>
<dbReference type="Pfam" id="PF13426">
    <property type="entry name" value="PAS_9"/>
    <property type="match status" value="1"/>
</dbReference>
<organism evidence="8 9">
    <name type="scientific">Igneacidithiobacillus copahuensis</name>
    <dbReference type="NCBI Taxonomy" id="2724909"/>
    <lineage>
        <taxon>Bacteria</taxon>
        <taxon>Pseudomonadati</taxon>
        <taxon>Pseudomonadota</taxon>
        <taxon>Acidithiobacillia</taxon>
        <taxon>Acidithiobacillales</taxon>
        <taxon>Acidithiobacillaceae</taxon>
        <taxon>Igneacidithiobacillus</taxon>
    </lineage>
</organism>
<keyword evidence="9" id="KW-1185">Reference proteome</keyword>
<feature type="domain" description="Methyl-accepting transducer" evidence="7">
    <location>
        <begin position="137"/>
        <end position="291"/>
    </location>
</feature>
<dbReference type="InterPro" id="IPR004089">
    <property type="entry name" value="MCPsignal_dom"/>
</dbReference>
<accession>A0AAE2YNK5</accession>
<dbReference type="SMART" id="SM00283">
    <property type="entry name" value="MA"/>
    <property type="match status" value="1"/>
</dbReference>
<dbReference type="PROSITE" id="PS50111">
    <property type="entry name" value="CHEMOTAXIS_TRANSDUC_2"/>
    <property type="match status" value="1"/>
</dbReference>
<dbReference type="PANTHER" id="PTHR32089">
    <property type="entry name" value="METHYL-ACCEPTING CHEMOTAXIS PROTEIN MCPB"/>
    <property type="match status" value="1"/>
</dbReference>
<reference evidence="8" key="1">
    <citation type="journal article" date="2021" name="ISME J.">
        <title>Genomic evolution of the class Acidithiobacillia: deep-branching Proteobacteria living in extreme acidic conditions.</title>
        <authorList>
            <person name="Moya-Beltran A."/>
            <person name="Beard S."/>
            <person name="Rojas-Villalobos C."/>
            <person name="Issotta F."/>
            <person name="Gallardo Y."/>
            <person name="Ulloa R."/>
            <person name="Giaveno A."/>
            <person name="Degli Esposti M."/>
            <person name="Johnson D.B."/>
            <person name="Quatrini R."/>
        </authorList>
    </citation>
    <scope>NUCLEOTIDE SEQUENCE</scope>
    <source>
        <strain evidence="8">VAN18-1</strain>
    </source>
</reference>
<dbReference type="Proteomes" id="UP001197378">
    <property type="component" value="Unassembled WGS sequence"/>
</dbReference>
<dbReference type="GO" id="GO:0016020">
    <property type="term" value="C:membrane"/>
    <property type="evidence" value="ECO:0007669"/>
    <property type="project" value="UniProtKB-SubCell"/>
</dbReference>
<name>A0AAE2YNK5_9PROT</name>
<keyword evidence="2" id="KW-0812">Transmembrane</keyword>
<dbReference type="SUPFAM" id="SSF58104">
    <property type="entry name" value="Methyl-accepting chemotaxis protein (MCP) signaling domain"/>
    <property type="match status" value="1"/>
</dbReference>
<dbReference type="Pfam" id="PF00015">
    <property type="entry name" value="MCPsignal"/>
    <property type="match status" value="1"/>
</dbReference>
<dbReference type="InterPro" id="IPR025991">
    <property type="entry name" value="Chemoreceptor_zinc-bind_dom"/>
</dbReference>
<proteinExistence type="predicted"/>
<dbReference type="InterPro" id="IPR035965">
    <property type="entry name" value="PAS-like_dom_sf"/>
</dbReference>
<dbReference type="PANTHER" id="PTHR32089:SF119">
    <property type="entry name" value="METHYL-ACCEPTING CHEMOTAXIS PROTEIN CTPL"/>
    <property type="match status" value="1"/>
</dbReference>
<dbReference type="CDD" id="cd00130">
    <property type="entry name" value="PAS"/>
    <property type="match status" value="1"/>
</dbReference>
<dbReference type="SUPFAM" id="SSF55785">
    <property type="entry name" value="PYP-like sensor domain (PAS domain)"/>
    <property type="match status" value="1"/>
</dbReference>
<dbReference type="AlphaFoldDB" id="A0AAE2YNK5"/>
<keyword evidence="4" id="KW-0472">Membrane</keyword>
<evidence type="ECO:0000256" key="3">
    <source>
        <dbReference type="ARBA" id="ARBA00022989"/>
    </source>
</evidence>
<dbReference type="InterPro" id="IPR000014">
    <property type="entry name" value="PAS"/>
</dbReference>
<dbReference type="EMBL" id="JAAXYO010000039">
    <property type="protein sequence ID" value="MBU2787427.1"/>
    <property type="molecule type" value="Genomic_DNA"/>
</dbReference>
<protein>
    <submittedName>
        <fullName evidence="8">PAS domain S-box protein</fullName>
    </submittedName>
</protein>
<evidence type="ECO:0000313" key="9">
    <source>
        <dbReference type="Proteomes" id="UP001197378"/>
    </source>
</evidence>
<evidence type="ECO:0000256" key="6">
    <source>
        <dbReference type="PROSITE-ProRule" id="PRU00284"/>
    </source>
</evidence>
<keyword evidence="3" id="KW-1133">Transmembrane helix</keyword>
<dbReference type="Gene3D" id="1.20.120.30">
    <property type="entry name" value="Aspartate receptor, ligand-binding domain"/>
    <property type="match status" value="1"/>
</dbReference>
<evidence type="ECO:0000313" key="8">
    <source>
        <dbReference type="EMBL" id="MBU2787427.1"/>
    </source>
</evidence>
<evidence type="ECO:0000259" key="7">
    <source>
        <dbReference type="PROSITE" id="PS50111"/>
    </source>
</evidence>
<dbReference type="Gene3D" id="6.10.250.3200">
    <property type="match status" value="1"/>
</dbReference>
<evidence type="ECO:0000256" key="5">
    <source>
        <dbReference type="ARBA" id="ARBA00023224"/>
    </source>
</evidence>
<dbReference type="Gene3D" id="3.30.450.20">
    <property type="entry name" value="PAS domain"/>
    <property type="match status" value="1"/>
</dbReference>
<gene>
    <name evidence="8" type="ORF">HFQ13_04235</name>
</gene>
<dbReference type="GO" id="GO:0007165">
    <property type="term" value="P:signal transduction"/>
    <property type="evidence" value="ECO:0007669"/>
    <property type="project" value="UniProtKB-KW"/>
</dbReference>
<comment type="caution">
    <text evidence="8">The sequence shown here is derived from an EMBL/GenBank/DDBJ whole genome shotgun (WGS) entry which is preliminary data.</text>
</comment>
<sequence length="418" mass="45797">MSLETPSDSVLQQIWQSLDRTNALIVFTPSGIIQDANENFLHAVGYEKAEIVGQHHRTLCFPAYAQSPEYQQLWRDLGEGKPQQGIFERRTKSGVPLFLDAEYFPVLDASGKVAQVIKIAKDVTFSQRQSNLVEKIVQRISNDTKKNSSTLTATSQETLASMRNVEASVREIGGILQQNQQATESLQKDVGTIQGIAQTIREIAYQTNLLALNAAIEAARAGEHGRGFAVVADEVRSLSKRVQEATEDVQKNIVSIQTSSQGISVSSQKANQQSQNAQAVTQHLSQTLETLRKMAVLLSTESAIADHELFALQMEEDLSRSSSDQLASDVPDEHQCDFGRWYDGAGQELMGNDPQFQAIAAPHAALHAAATALKAAAERGDQQAIERQRIALEEAKDQTIQGLEKIAYETAKKLGDAK</sequence>